<evidence type="ECO:0000313" key="8">
    <source>
        <dbReference type="Proteomes" id="UP000076502"/>
    </source>
</evidence>
<dbReference type="GO" id="GO:0007229">
    <property type="term" value="P:integrin-mediated signaling pathway"/>
    <property type="evidence" value="ECO:0007669"/>
    <property type="project" value="UniProtKB-KW"/>
</dbReference>
<feature type="compositionally biased region" description="Polar residues" evidence="5">
    <location>
        <begin position="152"/>
        <end position="163"/>
    </location>
</feature>
<protein>
    <submittedName>
        <fullName evidence="7">Calcium and integrin-binding protein 1</fullName>
    </submittedName>
</protein>
<evidence type="ECO:0000256" key="5">
    <source>
        <dbReference type="SAM" id="MobiDB-lite"/>
    </source>
</evidence>
<evidence type="ECO:0000256" key="3">
    <source>
        <dbReference type="ARBA" id="ARBA00022837"/>
    </source>
</evidence>
<feature type="region of interest" description="Disordered" evidence="5">
    <location>
        <begin position="1"/>
        <end position="40"/>
    </location>
</feature>
<feature type="domain" description="EF-hand" evidence="6">
    <location>
        <begin position="490"/>
        <end position="525"/>
    </location>
</feature>
<dbReference type="FunFam" id="1.10.238.10:FF:000035">
    <property type="entry name" value="Calcium and integrin-binding family member 2"/>
    <property type="match status" value="1"/>
</dbReference>
<keyword evidence="7" id="KW-0401">Integrin</keyword>
<feature type="region of interest" description="Disordered" evidence="5">
    <location>
        <begin position="96"/>
        <end position="291"/>
    </location>
</feature>
<dbReference type="PANTHER" id="PTHR45791:SF1">
    <property type="entry name" value="CALCIUM AND INTEGRIN BINDING FAMILY MEMBER 1"/>
    <property type="match status" value="1"/>
</dbReference>
<name>A0A154PPQ1_DUFNO</name>
<sequence>MRGIGGPHPDKKLPLSPPLNPGGQPVHPPGTHKGEGTGCFRFPGRGARLDQVFTARGDTSVSSAAANSGEVGGPGPVKSTYTTSTWCPLGPLAAPAVGGANGEQESRETRSGAIVLPWPEQRDMAVQTEGGPPPTREERNRVAAGLPPRTRGVSTATQTTESGPRQRPTREVGVNTPRPRPREDRGCQTIAVVTRDQETQTGQDREIATRPGGWGAPRPNEFRQISPQGTASGDRVLTPRPWGQHIRREELPKEAPPPTPRRPTEGGGPPRSATAQPPPTRGPRRSRRYEDCWRCGSDGHRAILVYYSDRNQKMDYQQPSSSGLADKKRSNKGKVFQLSWLKNNIFKDWLKSDNNKKAFCTACNKVLACGKSELIRHSRTQLHIKNTSKSCDITPSVLLPKVDSNSDLDHVNKVKTAEINAHQKFKALAPEKVGHNRNAKLPVSKILQYPELKVNPFGDRICKVFSSSQDGDCTFEDFLDMMSVFSDAAPKAVKAEHAFRIFDFDGDDMLGIGDLRQVVDRLTAPQRLNETDMQQVLQYILDEADLDDDGALSFAEFEHIIEKSNDFSM</sequence>
<dbReference type="PANTHER" id="PTHR45791">
    <property type="entry name" value="CALCIUM AND INTEGRIN BINDING FAMILY MEMBER 2"/>
    <property type="match status" value="1"/>
</dbReference>
<evidence type="ECO:0000256" key="2">
    <source>
        <dbReference type="ARBA" id="ARBA00022737"/>
    </source>
</evidence>
<gene>
    <name evidence="7" type="ORF">WN55_06211</name>
</gene>
<dbReference type="EMBL" id="KQ435015">
    <property type="protein sequence ID" value="KZC13875.1"/>
    <property type="molecule type" value="Genomic_DNA"/>
</dbReference>
<dbReference type="GO" id="GO:0000287">
    <property type="term" value="F:magnesium ion binding"/>
    <property type="evidence" value="ECO:0007669"/>
    <property type="project" value="TreeGrafter"/>
</dbReference>
<accession>A0A154PPQ1</accession>
<dbReference type="InterPro" id="IPR051433">
    <property type="entry name" value="CIBP"/>
</dbReference>
<dbReference type="SUPFAM" id="SSF47473">
    <property type="entry name" value="EF-hand"/>
    <property type="match status" value="1"/>
</dbReference>
<dbReference type="SMART" id="SM00054">
    <property type="entry name" value="EFh"/>
    <property type="match status" value="3"/>
</dbReference>
<organism evidence="7 8">
    <name type="scientific">Dufourea novaeangliae</name>
    <name type="common">Sweat bee</name>
    <dbReference type="NCBI Taxonomy" id="178035"/>
    <lineage>
        <taxon>Eukaryota</taxon>
        <taxon>Metazoa</taxon>
        <taxon>Ecdysozoa</taxon>
        <taxon>Arthropoda</taxon>
        <taxon>Hexapoda</taxon>
        <taxon>Insecta</taxon>
        <taxon>Pterygota</taxon>
        <taxon>Neoptera</taxon>
        <taxon>Endopterygota</taxon>
        <taxon>Hymenoptera</taxon>
        <taxon>Apocrita</taxon>
        <taxon>Aculeata</taxon>
        <taxon>Apoidea</taxon>
        <taxon>Anthophila</taxon>
        <taxon>Halictidae</taxon>
        <taxon>Rophitinae</taxon>
        <taxon>Dufourea</taxon>
    </lineage>
</organism>
<dbReference type="Pfam" id="PF13499">
    <property type="entry name" value="EF-hand_7"/>
    <property type="match status" value="1"/>
</dbReference>
<feature type="compositionally biased region" description="Basic and acidic residues" evidence="5">
    <location>
        <begin position="195"/>
        <end position="208"/>
    </location>
</feature>
<dbReference type="AlphaFoldDB" id="A0A154PPQ1"/>
<evidence type="ECO:0000313" key="7">
    <source>
        <dbReference type="EMBL" id="KZC13875.1"/>
    </source>
</evidence>
<dbReference type="GO" id="GO:0005509">
    <property type="term" value="F:calcium ion binding"/>
    <property type="evidence" value="ECO:0007669"/>
    <property type="project" value="InterPro"/>
</dbReference>
<dbReference type="InterPro" id="IPR018247">
    <property type="entry name" value="EF_Hand_1_Ca_BS"/>
</dbReference>
<dbReference type="PROSITE" id="PS00018">
    <property type="entry name" value="EF_HAND_1"/>
    <property type="match status" value="2"/>
</dbReference>
<reference evidence="7 8" key="1">
    <citation type="submission" date="2015-07" db="EMBL/GenBank/DDBJ databases">
        <title>The genome of Dufourea novaeangliae.</title>
        <authorList>
            <person name="Pan H."/>
            <person name="Kapheim K."/>
        </authorList>
    </citation>
    <scope>NUCLEOTIDE SEQUENCE [LARGE SCALE GENOMIC DNA]</scope>
    <source>
        <strain evidence="7">0120121106</strain>
        <tissue evidence="7">Whole body</tissue>
    </source>
</reference>
<dbReference type="PROSITE" id="PS50222">
    <property type="entry name" value="EF_HAND_2"/>
    <property type="match status" value="2"/>
</dbReference>
<dbReference type="InterPro" id="IPR011992">
    <property type="entry name" value="EF-hand-dom_pair"/>
</dbReference>
<dbReference type="InterPro" id="IPR002048">
    <property type="entry name" value="EF_hand_dom"/>
</dbReference>
<keyword evidence="3" id="KW-0106">Calcium</keyword>
<keyword evidence="8" id="KW-1185">Reference proteome</keyword>
<dbReference type="OrthoDB" id="114727at2759"/>
<keyword evidence="2" id="KW-0677">Repeat</keyword>
<keyword evidence="4" id="KW-0460">Magnesium</keyword>
<dbReference type="Proteomes" id="UP000076502">
    <property type="component" value="Unassembled WGS sequence"/>
</dbReference>
<dbReference type="STRING" id="178035.A0A154PPQ1"/>
<evidence type="ECO:0000256" key="4">
    <source>
        <dbReference type="ARBA" id="ARBA00022842"/>
    </source>
</evidence>
<dbReference type="Gene3D" id="1.10.238.10">
    <property type="entry name" value="EF-hand"/>
    <property type="match status" value="2"/>
</dbReference>
<keyword evidence="1" id="KW-0479">Metal-binding</keyword>
<proteinExistence type="predicted"/>
<dbReference type="CDD" id="cd00051">
    <property type="entry name" value="EFh"/>
    <property type="match status" value="1"/>
</dbReference>
<feature type="domain" description="EF-hand" evidence="6">
    <location>
        <begin position="532"/>
        <end position="567"/>
    </location>
</feature>
<evidence type="ECO:0000256" key="1">
    <source>
        <dbReference type="ARBA" id="ARBA00022723"/>
    </source>
</evidence>
<evidence type="ECO:0000259" key="6">
    <source>
        <dbReference type="PROSITE" id="PS50222"/>
    </source>
</evidence>